<dbReference type="AlphaFoldDB" id="A0A7T8GS06"/>
<reference evidence="3" key="1">
    <citation type="submission" date="2021-01" db="EMBL/GenBank/DDBJ databases">
        <title>Caligus Genome Assembly.</title>
        <authorList>
            <person name="Gallardo-Escarate C."/>
        </authorList>
    </citation>
    <scope>NUCLEOTIDE SEQUENCE [LARGE SCALE GENOMIC DNA]</scope>
</reference>
<evidence type="ECO:0000256" key="1">
    <source>
        <dbReference type="SAM" id="MobiDB-lite"/>
    </source>
</evidence>
<proteinExistence type="predicted"/>
<accession>A0A7T8GS06</accession>
<keyword evidence="3" id="KW-1185">Reference proteome</keyword>
<feature type="region of interest" description="Disordered" evidence="1">
    <location>
        <begin position="1"/>
        <end position="64"/>
    </location>
</feature>
<organism evidence="2 3">
    <name type="scientific">Caligus rogercresseyi</name>
    <name type="common">Sea louse</name>
    <dbReference type="NCBI Taxonomy" id="217165"/>
    <lineage>
        <taxon>Eukaryota</taxon>
        <taxon>Metazoa</taxon>
        <taxon>Ecdysozoa</taxon>
        <taxon>Arthropoda</taxon>
        <taxon>Crustacea</taxon>
        <taxon>Multicrustacea</taxon>
        <taxon>Hexanauplia</taxon>
        <taxon>Copepoda</taxon>
        <taxon>Siphonostomatoida</taxon>
        <taxon>Caligidae</taxon>
        <taxon>Caligus</taxon>
    </lineage>
</organism>
<evidence type="ECO:0000313" key="2">
    <source>
        <dbReference type="EMBL" id="QQP36724.1"/>
    </source>
</evidence>
<gene>
    <name evidence="2" type="ORF">FKW44_021904</name>
</gene>
<evidence type="ECO:0000313" key="3">
    <source>
        <dbReference type="Proteomes" id="UP000595437"/>
    </source>
</evidence>
<dbReference type="EMBL" id="CP045905">
    <property type="protein sequence ID" value="QQP36724.1"/>
    <property type="molecule type" value="Genomic_DNA"/>
</dbReference>
<name>A0A7T8GS06_CALRO</name>
<dbReference type="Proteomes" id="UP000595437">
    <property type="component" value="Chromosome 16"/>
</dbReference>
<protein>
    <submittedName>
        <fullName evidence="2">Uncharacterized protein</fullName>
    </submittedName>
</protein>
<sequence length="64" mass="7110">MPTGLGARGKLRYAEDSSPFREVSGGQRDLLKSDHQTGRSVSMGTLSQENRNLRHLPRRVSNSN</sequence>
<feature type="compositionally biased region" description="Polar residues" evidence="1">
    <location>
        <begin position="38"/>
        <end position="50"/>
    </location>
</feature>